<sequence length="495" mass="56502">MATMEEQVASQIKREGAKKYLQQDYDKLRQECLARNRLFRDPEFPADINSLGGDEGKYSFIKDIVWKRPTTLCSKPKFIHHGATRTDICQGELGDCWLLAAIASLTLDKDILARVVPSDQSFTKDYVGIFHFQFWQFGEWVDVVIDDRLPTRDGKLLFVHSAEGDEFWSALLEKAYAKLNGCYDALKGGCTIEASEDFTGGIGEVYKLGKDKAPPNLFKIMTKALERGSLMGCSIAVSGSSEEYTSLNLVKGHAYSVTGCEEVHFRGKPVQLVHLRNPWGHKEWTGPWSDSSREWKYVNAEEKLRLDNTAEDGEFWMAYSDFLDQYTNLEICNLTPDTLTTDGVSRWSHYQYKGEWKVGSTAGGCRNNTDTFFTNPQFLLRLENVDDEPLDGEDGCTFLVGLMQKGGRRKHQTGEKLDTIGFSIYKYKGQSKTHLRPEDLVWQKDVNFLRSREVSERFRLPPGKYVIIPSTYKPNKNGEFLLRVFSEKHVKTRMI</sequence>
<dbReference type="InterPro" id="IPR036213">
    <property type="entry name" value="Calpain_III_sf"/>
</dbReference>
<dbReference type="GO" id="GO:0008234">
    <property type="term" value="F:cysteine-type peptidase activity"/>
    <property type="evidence" value="ECO:0007669"/>
    <property type="project" value="UniProtKB-UniRule"/>
</dbReference>
<dbReference type="CDD" id="cd00044">
    <property type="entry name" value="CysPc"/>
    <property type="match status" value="1"/>
</dbReference>
<dbReference type="Gene3D" id="3.90.70.10">
    <property type="entry name" value="Cysteine proteinases"/>
    <property type="match status" value="1"/>
</dbReference>
<dbReference type="Gene3D" id="2.60.120.380">
    <property type="match status" value="1"/>
</dbReference>
<dbReference type="SMART" id="SM00720">
    <property type="entry name" value="calpain_III"/>
    <property type="match status" value="1"/>
</dbReference>
<dbReference type="GO" id="GO:0006508">
    <property type="term" value="P:proteolysis"/>
    <property type="evidence" value="ECO:0007669"/>
    <property type="project" value="UniProtKB-KW"/>
</dbReference>
<keyword evidence="3" id="KW-0479">Metal-binding</keyword>
<accession>A0ABD0WT83</accession>
<evidence type="ECO:0000256" key="7">
    <source>
        <dbReference type="ARBA" id="ARBA00022837"/>
    </source>
</evidence>
<feature type="active site" evidence="8 9">
    <location>
        <position position="253"/>
    </location>
</feature>
<feature type="active site" evidence="8 9">
    <location>
        <position position="96"/>
    </location>
</feature>
<dbReference type="CDD" id="cd00214">
    <property type="entry name" value="Calpain_III"/>
    <property type="match status" value="1"/>
</dbReference>
<dbReference type="InterPro" id="IPR022682">
    <property type="entry name" value="Calpain_domain_III"/>
</dbReference>
<dbReference type="FunFam" id="2.60.120.380:FF:000001">
    <property type="entry name" value="Calpain-1 catalytic subunit"/>
    <property type="match status" value="1"/>
</dbReference>
<evidence type="ECO:0000313" key="11">
    <source>
        <dbReference type="EMBL" id="KAL0983701.1"/>
    </source>
</evidence>
<protein>
    <recommendedName>
        <fullName evidence="10">Calpain catalytic domain-containing protein</fullName>
    </recommendedName>
</protein>
<evidence type="ECO:0000256" key="9">
    <source>
        <dbReference type="PROSITE-ProRule" id="PRU00239"/>
    </source>
</evidence>
<feature type="domain" description="Calpain catalytic" evidence="10">
    <location>
        <begin position="38"/>
        <end position="335"/>
    </location>
</feature>
<keyword evidence="6 9" id="KW-0788">Thiol protease</keyword>
<dbReference type="SMART" id="SM00230">
    <property type="entry name" value="CysPc"/>
    <property type="match status" value="1"/>
</dbReference>
<reference evidence="11 12" key="1">
    <citation type="submission" date="2024-06" db="EMBL/GenBank/DDBJ databases">
        <authorList>
            <person name="Pan Q."/>
            <person name="Wen M."/>
            <person name="Jouanno E."/>
            <person name="Zahm M."/>
            <person name="Klopp C."/>
            <person name="Cabau C."/>
            <person name="Louis A."/>
            <person name="Berthelot C."/>
            <person name="Parey E."/>
            <person name="Roest Crollius H."/>
            <person name="Montfort J."/>
            <person name="Robinson-Rechavi M."/>
            <person name="Bouchez O."/>
            <person name="Lampietro C."/>
            <person name="Lopez Roques C."/>
            <person name="Donnadieu C."/>
            <person name="Postlethwait J."/>
            <person name="Bobe J."/>
            <person name="Verreycken H."/>
            <person name="Guiguen Y."/>
        </authorList>
    </citation>
    <scope>NUCLEOTIDE SEQUENCE [LARGE SCALE GENOMIC DNA]</scope>
    <source>
        <strain evidence="11">Up_M1</strain>
        <tissue evidence="11">Testis</tissue>
    </source>
</reference>
<comment type="similarity">
    <text evidence="1">Belongs to the peptidase C2 family.</text>
</comment>
<dbReference type="Proteomes" id="UP001557470">
    <property type="component" value="Unassembled WGS sequence"/>
</dbReference>
<dbReference type="InterPro" id="IPR001300">
    <property type="entry name" value="Peptidase_C2_calpain_cat"/>
</dbReference>
<dbReference type="AlphaFoldDB" id="A0ABD0WT83"/>
<dbReference type="PRINTS" id="PR00704">
    <property type="entry name" value="CALPAIN"/>
</dbReference>
<keyword evidence="12" id="KW-1185">Reference proteome</keyword>
<dbReference type="SUPFAM" id="SSF49758">
    <property type="entry name" value="Calpain large subunit, middle domain (domain III)"/>
    <property type="match status" value="1"/>
</dbReference>
<evidence type="ECO:0000313" key="12">
    <source>
        <dbReference type="Proteomes" id="UP001557470"/>
    </source>
</evidence>
<keyword evidence="5 9" id="KW-0378">Hydrolase</keyword>
<dbReference type="Pfam" id="PF00648">
    <property type="entry name" value="Peptidase_C2"/>
    <property type="match status" value="1"/>
</dbReference>
<dbReference type="InterPro" id="IPR000169">
    <property type="entry name" value="Pept_cys_AS"/>
</dbReference>
<dbReference type="InterPro" id="IPR038765">
    <property type="entry name" value="Papain-like_cys_pep_sf"/>
</dbReference>
<proteinExistence type="inferred from homology"/>
<name>A0ABD0WT83_UMBPY</name>
<dbReference type="InterPro" id="IPR033883">
    <property type="entry name" value="C2_III"/>
</dbReference>
<evidence type="ECO:0000256" key="8">
    <source>
        <dbReference type="PIRSR" id="PIRSR622684-1"/>
    </source>
</evidence>
<dbReference type="PROSITE" id="PS50203">
    <property type="entry name" value="CALPAIN_CAT"/>
    <property type="match status" value="1"/>
</dbReference>
<dbReference type="FunFam" id="3.90.70.10:FF:000001">
    <property type="entry name" value="Calpain-1 catalytic subunit"/>
    <property type="match status" value="1"/>
</dbReference>
<keyword evidence="4" id="KW-0677">Repeat</keyword>
<comment type="caution">
    <text evidence="11">The sequence shown here is derived from an EMBL/GenBank/DDBJ whole genome shotgun (WGS) entry which is preliminary data.</text>
</comment>
<dbReference type="SUPFAM" id="SSF54001">
    <property type="entry name" value="Cysteine proteinases"/>
    <property type="match status" value="1"/>
</dbReference>
<dbReference type="EMBL" id="JAGEUA010000004">
    <property type="protein sequence ID" value="KAL0983701.1"/>
    <property type="molecule type" value="Genomic_DNA"/>
</dbReference>
<evidence type="ECO:0000256" key="2">
    <source>
        <dbReference type="ARBA" id="ARBA00022670"/>
    </source>
</evidence>
<evidence type="ECO:0000256" key="3">
    <source>
        <dbReference type="ARBA" id="ARBA00022723"/>
    </source>
</evidence>
<dbReference type="GO" id="GO:0046872">
    <property type="term" value="F:metal ion binding"/>
    <property type="evidence" value="ECO:0007669"/>
    <property type="project" value="UniProtKB-KW"/>
</dbReference>
<gene>
    <name evidence="11" type="ORF">UPYG_G00131530</name>
</gene>
<dbReference type="PANTHER" id="PTHR10183:SF409">
    <property type="entry name" value="CALPAIN-8"/>
    <property type="match status" value="1"/>
</dbReference>
<evidence type="ECO:0000256" key="1">
    <source>
        <dbReference type="ARBA" id="ARBA00007623"/>
    </source>
</evidence>
<evidence type="ECO:0000259" key="10">
    <source>
        <dbReference type="PROSITE" id="PS50203"/>
    </source>
</evidence>
<feature type="active site" evidence="8 9">
    <location>
        <position position="277"/>
    </location>
</feature>
<evidence type="ECO:0000256" key="5">
    <source>
        <dbReference type="ARBA" id="ARBA00022801"/>
    </source>
</evidence>
<evidence type="ECO:0000256" key="4">
    <source>
        <dbReference type="ARBA" id="ARBA00022737"/>
    </source>
</evidence>
<dbReference type="PROSITE" id="PS00139">
    <property type="entry name" value="THIOL_PROTEASE_CYS"/>
    <property type="match status" value="1"/>
</dbReference>
<dbReference type="InterPro" id="IPR022683">
    <property type="entry name" value="Calpain_III"/>
</dbReference>
<keyword evidence="7" id="KW-0106">Calcium</keyword>
<dbReference type="Pfam" id="PF01067">
    <property type="entry name" value="Calpain_III"/>
    <property type="match status" value="1"/>
</dbReference>
<organism evidence="11 12">
    <name type="scientific">Umbra pygmaea</name>
    <name type="common">Eastern mudminnow</name>
    <dbReference type="NCBI Taxonomy" id="75934"/>
    <lineage>
        <taxon>Eukaryota</taxon>
        <taxon>Metazoa</taxon>
        <taxon>Chordata</taxon>
        <taxon>Craniata</taxon>
        <taxon>Vertebrata</taxon>
        <taxon>Euteleostomi</taxon>
        <taxon>Actinopterygii</taxon>
        <taxon>Neopterygii</taxon>
        <taxon>Teleostei</taxon>
        <taxon>Protacanthopterygii</taxon>
        <taxon>Esociformes</taxon>
        <taxon>Umbridae</taxon>
        <taxon>Umbra</taxon>
    </lineage>
</organism>
<dbReference type="PANTHER" id="PTHR10183">
    <property type="entry name" value="CALPAIN"/>
    <property type="match status" value="1"/>
</dbReference>
<keyword evidence="2 9" id="KW-0645">Protease</keyword>
<evidence type="ECO:0000256" key="6">
    <source>
        <dbReference type="ARBA" id="ARBA00022807"/>
    </source>
</evidence>
<dbReference type="InterPro" id="IPR022684">
    <property type="entry name" value="Calpain_cysteine_protease"/>
</dbReference>